<name>A0A7I4Z6R3_HAECO</name>
<dbReference type="OrthoDB" id="10320697at2759"/>
<protein>
    <submittedName>
        <fullName evidence="3">Uncharacterized protein</fullName>
    </submittedName>
</protein>
<dbReference type="AlphaFoldDB" id="A0A7I4Z6R3"/>
<reference evidence="3" key="1">
    <citation type="submission" date="2020-12" db="UniProtKB">
        <authorList>
            <consortium name="WormBaseParasite"/>
        </authorList>
    </citation>
    <scope>IDENTIFICATION</scope>
    <source>
        <strain evidence="3">MHco3</strain>
    </source>
</reference>
<sequence>MFITRRANFCSIPPICRFCGHAIVTRDQFFCIECLRMVIDFADVILSDALTRNGGQRLCRKCCAVLKAALVPKLIRGCIQVLLRDFELMENEGRDMSTYLVLMSSIESVMELVVESKDITEEVEKMLGSCRNLAMVLPECDRETEENGAKDGAEGVKETQENVFAKEEQGEKEIRDKFSAEHREEGEKIATHGDFAKDGEADEISTKDGEDGEKEIVGIFAFEDGEEDDDVVAKDGEGDGEETGKRLAWNASTLKFGGGKKATAGNLRAVNGLWIITENVFAKYGEEGEKVAADNVPKDGEGSGKGMGDYIPVKYENEAEGATAEHIFEQDEGDDENMMGDYVPEQLRDESEC</sequence>
<evidence type="ECO:0000256" key="1">
    <source>
        <dbReference type="SAM" id="MobiDB-lite"/>
    </source>
</evidence>
<feature type="region of interest" description="Disordered" evidence="1">
    <location>
        <begin position="321"/>
        <end position="353"/>
    </location>
</feature>
<evidence type="ECO:0000313" key="3">
    <source>
        <dbReference type="WBParaSite" id="HCON_00186440-00001"/>
    </source>
</evidence>
<keyword evidence="2" id="KW-1185">Reference proteome</keyword>
<dbReference type="OMA" id="LWIITEN"/>
<dbReference type="WBParaSite" id="HCON_00186440-00001">
    <property type="protein sequence ID" value="HCON_00186440-00001"/>
    <property type="gene ID" value="HCON_00186440"/>
</dbReference>
<proteinExistence type="predicted"/>
<dbReference type="Proteomes" id="UP000025227">
    <property type="component" value="Unplaced"/>
</dbReference>
<evidence type="ECO:0000313" key="2">
    <source>
        <dbReference type="Proteomes" id="UP000025227"/>
    </source>
</evidence>
<organism evidence="2 3">
    <name type="scientific">Haemonchus contortus</name>
    <name type="common">Barber pole worm</name>
    <dbReference type="NCBI Taxonomy" id="6289"/>
    <lineage>
        <taxon>Eukaryota</taxon>
        <taxon>Metazoa</taxon>
        <taxon>Ecdysozoa</taxon>
        <taxon>Nematoda</taxon>
        <taxon>Chromadorea</taxon>
        <taxon>Rhabditida</taxon>
        <taxon>Rhabditina</taxon>
        <taxon>Rhabditomorpha</taxon>
        <taxon>Strongyloidea</taxon>
        <taxon>Trichostrongylidae</taxon>
        <taxon>Haemonchus</taxon>
    </lineage>
</organism>
<accession>A0A7I4Z6R3</accession>